<dbReference type="AlphaFoldDB" id="A0A067LTP6"/>
<dbReference type="Proteomes" id="UP000027195">
    <property type="component" value="Unassembled WGS sequence"/>
</dbReference>
<dbReference type="STRING" id="930990.A0A067LTP6"/>
<dbReference type="Pfam" id="PF00271">
    <property type="entry name" value="Helicase_C"/>
    <property type="match status" value="1"/>
</dbReference>
<dbReference type="GO" id="GO:0003676">
    <property type="term" value="F:nucleic acid binding"/>
    <property type="evidence" value="ECO:0007669"/>
    <property type="project" value="InterPro"/>
</dbReference>
<feature type="region of interest" description="Disordered" evidence="6">
    <location>
        <begin position="357"/>
        <end position="380"/>
    </location>
</feature>
<protein>
    <recommendedName>
        <fullName evidence="5">DNA 3'-5' helicase</fullName>
        <ecNumber evidence="5">5.6.2.4</ecNumber>
    </recommendedName>
</protein>
<accession>A0A067LTP6</accession>
<dbReference type="GO" id="GO:0000724">
    <property type="term" value="P:double-strand break repair via homologous recombination"/>
    <property type="evidence" value="ECO:0007669"/>
    <property type="project" value="TreeGrafter"/>
</dbReference>
<organism evidence="9 10">
    <name type="scientific">Botryobasidium botryosum (strain FD-172 SS1)</name>
    <dbReference type="NCBI Taxonomy" id="930990"/>
    <lineage>
        <taxon>Eukaryota</taxon>
        <taxon>Fungi</taxon>
        <taxon>Dikarya</taxon>
        <taxon>Basidiomycota</taxon>
        <taxon>Agaricomycotina</taxon>
        <taxon>Agaricomycetes</taxon>
        <taxon>Cantharellales</taxon>
        <taxon>Botryobasidiaceae</taxon>
        <taxon>Botryobasidium</taxon>
    </lineage>
</organism>
<comment type="similarity">
    <text evidence="1">Belongs to the helicase family. RecQ subfamily.</text>
</comment>
<evidence type="ECO:0000259" key="7">
    <source>
        <dbReference type="PROSITE" id="PS51192"/>
    </source>
</evidence>
<dbReference type="HOGENOM" id="CLU_001103_19_0_1"/>
<dbReference type="GO" id="GO:0005737">
    <property type="term" value="C:cytoplasm"/>
    <property type="evidence" value="ECO:0007669"/>
    <property type="project" value="TreeGrafter"/>
</dbReference>
<dbReference type="PANTHER" id="PTHR13710">
    <property type="entry name" value="DNA HELICASE RECQ FAMILY MEMBER"/>
    <property type="match status" value="1"/>
</dbReference>
<dbReference type="GO" id="GO:0043138">
    <property type="term" value="F:3'-5' DNA helicase activity"/>
    <property type="evidence" value="ECO:0007669"/>
    <property type="project" value="UniProtKB-EC"/>
</dbReference>
<proteinExistence type="inferred from homology"/>
<evidence type="ECO:0000256" key="2">
    <source>
        <dbReference type="ARBA" id="ARBA00022741"/>
    </source>
</evidence>
<dbReference type="SMART" id="SM00490">
    <property type="entry name" value="HELICc"/>
    <property type="match status" value="1"/>
</dbReference>
<evidence type="ECO:0000256" key="3">
    <source>
        <dbReference type="ARBA" id="ARBA00022840"/>
    </source>
</evidence>
<feature type="domain" description="Helicase ATP-binding" evidence="7">
    <location>
        <begin position="13"/>
        <end position="185"/>
    </location>
</feature>
<evidence type="ECO:0000313" key="10">
    <source>
        <dbReference type="Proteomes" id="UP000027195"/>
    </source>
</evidence>
<dbReference type="Gene3D" id="3.40.50.300">
    <property type="entry name" value="P-loop containing nucleotide triphosphate hydrolases"/>
    <property type="match status" value="2"/>
</dbReference>
<evidence type="ECO:0000313" key="9">
    <source>
        <dbReference type="EMBL" id="KDQ05605.1"/>
    </source>
</evidence>
<feature type="domain" description="Helicase C-terminal" evidence="8">
    <location>
        <begin position="210"/>
        <end position="375"/>
    </location>
</feature>
<keyword evidence="3" id="KW-0067">ATP-binding</keyword>
<dbReference type="EMBL" id="KL198226">
    <property type="protein sequence ID" value="KDQ05605.1"/>
    <property type="molecule type" value="Genomic_DNA"/>
</dbReference>
<evidence type="ECO:0000259" key="8">
    <source>
        <dbReference type="PROSITE" id="PS51194"/>
    </source>
</evidence>
<dbReference type="PROSITE" id="PS51192">
    <property type="entry name" value="HELICASE_ATP_BIND_1"/>
    <property type="match status" value="1"/>
</dbReference>
<dbReference type="EC" id="5.6.2.4" evidence="5"/>
<name>A0A067LTP6_BOTB1</name>
<evidence type="ECO:0000256" key="1">
    <source>
        <dbReference type="ARBA" id="ARBA00005446"/>
    </source>
</evidence>
<dbReference type="InParanoid" id="A0A067LTP6"/>
<dbReference type="GO" id="GO:0009378">
    <property type="term" value="F:four-way junction helicase activity"/>
    <property type="evidence" value="ECO:0007669"/>
    <property type="project" value="TreeGrafter"/>
</dbReference>
<dbReference type="GO" id="GO:0005694">
    <property type="term" value="C:chromosome"/>
    <property type="evidence" value="ECO:0007669"/>
    <property type="project" value="TreeGrafter"/>
</dbReference>
<keyword evidence="2" id="KW-0547">Nucleotide-binding</keyword>
<dbReference type="InterPro" id="IPR011545">
    <property type="entry name" value="DEAD/DEAH_box_helicase_dom"/>
</dbReference>
<dbReference type="PANTHER" id="PTHR13710:SF154">
    <property type="entry name" value="RECQ HELICASE, PUTATIVE (AFU_ORTHOLOGUE AFUA_6G14720)-RELATED"/>
    <property type="match status" value="1"/>
</dbReference>
<dbReference type="InterPro" id="IPR014001">
    <property type="entry name" value="Helicase_ATP-bd"/>
</dbReference>
<comment type="catalytic activity">
    <reaction evidence="4">
        <text>Couples ATP hydrolysis with the unwinding of duplex DNA by translocating in the 3'-5' direction.</text>
        <dbReference type="EC" id="5.6.2.4"/>
    </reaction>
</comment>
<feature type="non-terminal residue" evidence="9">
    <location>
        <position position="380"/>
    </location>
</feature>
<gene>
    <name evidence="9" type="ORF">BOTBODRAFT_74398</name>
</gene>
<dbReference type="GO" id="GO:0005524">
    <property type="term" value="F:ATP binding"/>
    <property type="evidence" value="ECO:0007669"/>
    <property type="project" value="UniProtKB-KW"/>
</dbReference>
<dbReference type="PROSITE" id="PS51194">
    <property type="entry name" value="HELICASE_CTER"/>
    <property type="match status" value="1"/>
</dbReference>
<keyword evidence="10" id="KW-1185">Reference proteome</keyword>
<dbReference type="OrthoDB" id="2499463at2759"/>
<dbReference type="InterPro" id="IPR027417">
    <property type="entry name" value="P-loop_NTPase"/>
</dbReference>
<feature type="non-terminal residue" evidence="9">
    <location>
        <position position="1"/>
    </location>
</feature>
<dbReference type="SUPFAM" id="SSF52540">
    <property type="entry name" value="P-loop containing nucleoside triphosphate hydrolases"/>
    <property type="match status" value="1"/>
</dbReference>
<evidence type="ECO:0000256" key="5">
    <source>
        <dbReference type="ARBA" id="ARBA00034808"/>
    </source>
</evidence>
<evidence type="ECO:0000256" key="6">
    <source>
        <dbReference type="SAM" id="MobiDB-lite"/>
    </source>
</evidence>
<dbReference type="SMART" id="SM00487">
    <property type="entry name" value="DEXDc"/>
    <property type="match status" value="1"/>
</dbReference>
<dbReference type="Pfam" id="PF00270">
    <property type="entry name" value="DEAD"/>
    <property type="match status" value="1"/>
</dbReference>
<reference evidence="10" key="1">
    <citation type="journal article" date="2014" name="Proc. Natl. Acad. Sci. U.S.A.">
        <title>Extensive sampling of basidiomycete genomes demonstrates inadequacy of the white-rot/brown-rot paradigm for wood decay fungi.</title>
        <authorList>
            <person name="Riley R."/>
            <person name="Salamov A.A."/>
            <person name="Brown D.W."/>
            <person name="Nagy L.G."/>
            <person name="Floudas D."/>
            <person name="Held B.W."/>
            <person name="Levasseur A."/>
            <person name="Lombard V."/>
            <person name="Morin E."/>
            <person name="Otillar R."/>
            <person name="Lindquist E.A."/>
            <person name="Sun H."/>
            <person name="LaButti K.M."/>
            <person name="Schmutz J."/>
            <person name="Jabbour D."/>
            <person name="Luo H."/>
            <person name="Baker S.E."/>
            <person name="Pisabarro A.G."/>
            <person name="Walton J.D."/>
            <person name="Blanchette R.A."/>
            <person name="Henrissat B."/>
            <person name="Martin F."/>
            <person name="Cullen D."/>
            <person name="Hibbett D.S."/>
            <person name="Grigoriev I.V."/>
        </authorList>
    </citation>
    <scope>NUCLEOTIDE SEQUENCE [LARGE SCALE GENOMIC DNA]</scope>
    <source>
        <strain evidence="10">FD-172 SS1</strain>
    </source>
</reference>
<dbReference type="InterPro" id="IPR001650">
    <property type="entry name" value="Helicase_C-like"/>
</dbReference>
<evidence type="ECO:0000256" key="4">
    <source>
        <dbReference type="ARBA" id="ARBA00034617"/>
    </source>
</evidence>
<sequence length="380" mass="43204">FGKRPCIPQVMACEWQLKRRHLICVMPTGSGKTLIFWMPFIWLKSGITLLISPLQSLGDQHKTAAELDALGIASIHLTSETATDEAFKKIAREEYRVVITSPETINSDPRFEELWENPSFCKKVDRIIFDEAHCISEWGDFRPDYRRLCRLIYICLNAIFLLASATMPSIVLKDVKHCLHLPEGTITIFLSNDRPNISLDVRPILHSQKSLFDVAFLIPPNMTVDSPLPPKFMLFMNTKALCESAAKMLRKRLPPTLRRRVVWVHADMSRGFVRRMLEALKKGEIYGVCCTDTAGMGIDNPDIALVVQYQAAKSLCVLMQRFGRGARDPNLKAAAILFIEPKHLIWFQNEKKKRKSRKVLTKSGKGVDKRLRLARSQSAA</sequence>